<dbReference type="AlphaFoldDB" id="A0A7N2KRI5"/>
<reference evidence="3" key="1">
    <citation type="journal article" date="2016" name="G3 (Bethesda)">
        <title>First Draft Assembly and Annotation of the Genome of a California Endemic Oak Quercus lobata Nee (Fagaceae).</title>
        <authorList>
            <person name="Sork V.L."/>
            <person name="Fitz-Gibbon S.T."/>
            <person name="Puiu D."/>
            <person name="Crepeau M."/>
            <person name="Gugger P.F."/>
            <person name="Sherman R."/>
            <person name="Stevens K."/>
            <person name="Langley C.H."/>
            <person name="Pellegrini M."/>
            <person name="Salzberg S.L."/>
        </authorList>
    </citation>
    <scope>NUCLEOTIDE SEQUENCE [LARGE SCALE GENOMIC DNA]</scope>
    <source>
        <strain evidence="3">cv. SW786</strain>
    </source>
</reference>
<keyword evidence="3" id="KW-1185">Reference proteome</keyword>
<dbReference type="EnsemblPlants" id="QL02p003421:mrna">
    <property type="protein sequence ID" value="QL02p003421:mrna:CDS:1"/>
    <property type="gene ID" value="QL02p003421"/>
</dbReference>
<feature type="region of interest" description="Disordered" evidence="1">
    <location>
        <begin position="1"/>
        <end position="20"/>
    </location>
</feature>
<evidence type="ECO:0000313" key="3">
    <source>
        <dbReference type="Proteomes" id="UP000594261"/>
    </source>
</evidence>
<reference evidence="2" key="2">
    <citation type="submission" date="2021-01" db="UniProtKB">
        <authorList>
            <consortium name="EnsemblPlants"/>
        </authorList>
    </citation>
    <scope>IDENTIFICATION</scope>
</reference>
<sequence length="106" mass="11128">MSMKKSSTAPTMKTLKKSSTAPTMKTLLLVLGMTILVVSTQFSVGECRALRAMRASEEVDGAESGHGVASFGVSSSTKNSSTRSHSSVRSFQYRLTSGPSKSGPGH</sequence>
<accession>A0A7N2KRI5</accession>
<dbReference type="InParanoid" id="A0A7N2KRI5"/>
<proteinExistence type="predicted"/>
<name>A0A7N2KRI5_QUELO</name>
<evidence type="ECO:0000313" key="2">
    <source>
        <dbReference type="EnsemblPlants" id="QL02p003421:mrna:CDS:1"/>
    </source>
</evidence>
<dbReference type="Proteomes" id="UP000594261">
    <property type="component" value="Chromosome 2"/>
</dbReference>
<dbReference type="Gramene" id="QL02p003421:mrna">
    <property type="protein sequence ID" value="QL02p003421:mrna:CDS:1"/>
    <property type="gene ID" value="QL02p003421"/>
</dbReference>
<dbReference type="OMA" id="CFVHGRV"/>
<evidence type="ECO:0000256" key="1">
    <source>
        <dbReference type="SAM" id="MobiDB-lite"/>
    </source>
</evidence>
<feature type="compositionally biased region" description="Low complexity" evidence="1">
    <location>
        <begin position="70"/>
        <end position="91"/>
    </location>
</feature>
<protein>
    <submittedName>
        <fullName evidence="2">Uncharacterized protein</fullName>
    </submittedName>
</protein>
<feature type="region of interest" description="Disordered" evidence="1">
    <location>
        <begin position="56"/>
        <end position="106"/>
    </location>
</feature>
<organism evidence="2 3">
    <name type="scientific">Quercus lobata</name>
    <name type="common">Valley oak</name>
    <dbReference type="NCBI Taxonomy" id="97700"/>
    <lineage>
        <taxon>Eukaryota</taxon>
        <taxon>Viridiplantae</taxon>
        <taxon>Streptophyta</taxon>
        <taxon>Embryophyta</taxon>
        <taxon>Tracheophyta</taxon>
        <taxon>Spermatophyta</taxon>
        <taxon>Magnoliopsida</taxon>
        <taxon>eudicotyledons</taxon>
        <taxon>Gunneridae</taxon>
        <taxon>Pentapetalae</taxon>
        <taxon>rosids</taxon>
        <taxon>fabids</taxon>
        <taxon>Fagales</taxon>
        <taxon>Fagaceae</taxon>
        <taxon>Quercus</taxon>
    </lineage>
</organism>